<dbReference type="CDD" id="cd15225">
    <property type="entry name" value="7tmA_OR10A-like"/>
    <property type="match status" value="1"/>
</dbReference>
<feature type="transmembrane region" description="Helical" evidence="10">
    <location>
        <begin position="199"/>
        <end position="223"/>
    </location>
</feature>
<dbReference type="GeneID" id="129339178"/>
<keyword evidence="5 10" id="KW-0552">Olfaction</keyword>
<protein>
    <recommendedName>
        <fullName evidence="10">Olfactory receptor</fullName>
    </recommendedName>
</protein>
<evidence type="ECO:0000256" key="3">
    <source>
        <dbReference type="ARBA" id="ARBA00022606"/>
    </source>
</evidence>
<feature type="transmembrane region" description="Helical" evidence="10">
    <location>
        <begin position="20"/>
        <end position="47"/>
    </location>
</feature>
<dbReference type="Gene3D" id="1.20.1070.10">
    <property type="entry name" value="Rhodopsin 7-helix transmembrane proteins"/>
    <property type="match status" value="1"/>
</dbReference>
<reference evidence="13" key="1">
    <citation type="submission" date="2025-08" db="UniProtKB">
        <authorList>
            <consortium name="RefSeq"/>
        </authorList>
    </citation>
    <scope>IDENTIFICATION</scope>
    <source>
        <tissue evidence="13">Blood</tissue>
    </source>
</reference>
<evidence type="ECO:0000256" key="1">
    <source>
        <dbReference type="ARBA" id="ARBA00004651"/>
    </source>
</evidence>
<evidence type="ECO:0000256" key="8">
    <source>
        <dbReference type="ARBA" id="ARBA00023224"/>
    </source>
</evidence>
<keyword evidence="4 9" id="KW-0812">Transmembrane</keyword>
<dbReference type="PROSITE" id="PS00237">
    <property type="entry name" value="G_PROTEIN_RECEP_F1_1"/>
    <property type="match status" value="1"/>
</dbReference>
<evidence type="ECO:0000313" key="13">
    <source>
        <dbReference type="RefSeq" id="XP_054849756.1"/>
    </source>
</evidence>
<dbReference type="InterPro" id="IPR000725">
    <property type="entry name" value="Olfact_rcpt"/>
</dbReference>
<feature type="domain" description="G-protein coupled receptors family 1 profile" evidence="11">
    <location>
        <begin position="38"/>
        <end position="287"/>
    </location>
</feature>
<dbReference type="AlphaFoldDB" id="A0AA97K6C7"/>
<comment type="subcellular location">
    <subcellularLocation>
        <location evidence="1 10">Cell membrane</location>
        <topology evidence="1 10">Multi-pass membrane protein</topology>
    </subcellularLocation>
</comment>
<evidence type="ECO:0000256" key="5">
    <source>
        <dbReference type="ARBA" id="ARBA00022725"/>
    </source>
</evidence>
<keyword evidence="3 10" id="KW-0716">Sensory transduction</keyword>
<keyword evidence="9" id="KW-0675">Receptor</keyword>
<feature type="transmembrane region" description="Helical" evidence="10">
    <location>
        <begin position="137"/>
        <end position="161"/>
    </location>
</feature>
<evidence type="ECO:0000256" key="7">
    <source>
        <dbReference type="ARBA" id="ARBA00023136"/>
    </source>
</evidence>
<sequence length="308" mass="34653">MNSSEITDFVFLGLSKSVQLHVLIFCVFLLVYILTLIGNCLIIVVTIVDVSLQTPMYHFLRVLSILDISYSSVTIPKMLLNSLSNDKSISYIGCATQVYFLLFLGATECFLLAVMAYDRCIAICNPLRYMVIMNKRVCLSLSLFSVISGNLVSLVQTVWVFTLPFCGSHKIDYFFCDVPPLLKLSCIDTSLYEMQLMTATILVIFTPFILILVSYVLIISSILKMTSVDGRGKSFSTCSSHLLVVLLYYGTSSLIYIRPKHIFSEDTRKVVALIYTTITPMLNPAIYSIRNKEVQRALKKTFHQALAL</sequence>
<dbReference type="Pfam" id="PF13853">
    <property type="entry name" value="7tm_4"/>
    <property type="match status" value="1"/>
</dbReference>
<dbReference type="GO" id="GO:0004930">
    <property type="term" value="F:G protein-coupled receptor activity"/>
    <property type="evidence" value="ECO:0007669"/>
    <property type="project" value="UniProtKB-KW"/>
</dbReference>
<evidence type="ECO:0000259" key="11">
    <source>
        <dbReference type="PROSITE" id="PS50262"/>
    </source>
</evidence>
<name>A0AA97K6C7_EUBMA</name>
<dbReference type="KEGG" id="emc:129339178"/>
<feature type="transmembrane region" description="Helical" evidence="10">
    <location>
        <begin position="99"/>
        <end position="117"/>
    </location>
</feature>
<evidence type="ECO:0000256" key="10">
    <source>
        <dbReference type="RuleBase" id="RU363047"/>
    </source>
</evidence>
<evidence type="ECO:0000256" key="2">
    <source>
        <dbReference type="ARBA" id="ARBA00022475"/>
    </source>
</evidence>
<dbReference type="Proteomes" id="UP001190640">
    <property type="component" value="Chromosome 12"/>
</dbReference>
<dbReference type="InterPro" id="IPR017452">
    <property type="entry name" value="GPCR_Rhodpsn_7TM"/>
</dbReference>
<dbReference type="SUPFAM" id="SSF81321">
    <property type="entry name" value="Family A G protein-coupled receptor-like"/>
    <property type="match status" value="1"/>
</dbReference>
<dbReference type="PANTHER" id="PTHR26453">
    <property type="entry name" value="OLFACTORY RECEPTOR"/>
    <property type="match status" value="1"/>
</dbReference>
<organism evidence="12 13">
    <name type="scientific">Eublepharis macularius</name>
    <name type="common">Leopard gecko</name>
    <name type="synonym">Cyrtodactylus macularius</name>
    <dbReference type="NCBI Taxonomy" id="481883"/>
    <lineage>
        <taxon>Eukaryota</taxon>
        <taxon>Metazoa</taxon>
        <taxon>Chordata</taxon>
        <taxon>Craniata</taxon>
        <taxon>Vertebrata</taxon>
        <taxon>Euteleostomi</taxon>
        <taxon>Lepidosauria</taxon>
        <taxon>Squamata</taxon>
        <taxon>Bifurcata</taxon>
        <taxon>Gekkota</taxon>
        <taxon>Eublepharidae</taxon>
        <taxon>Eublepharinae</taxon>
        <taxon>Eublepharis</taxon>
    </lineage>
</organism>
<keyword evidence="6 10" id="KW-1133">Transmembrane helix</keyword>
<evidence type="ECO:0000256" key="4">
    <source>
        <dbReference type="ARBA" id="ARBA00022692"/>
    </source>
</evidence>
<feature type="transmembrane region" description="Helical" evidence="10">
    <location>
        <begin position="59"/>
        <end position="79"/>
    </location>
</feature>
<dbReference type="RefSeq" id="XP_054849756.1">
    <property type="nucleotide sequence ID" value="XM_054993781.1"/>
</dbReference>
<feature type="transmembrane region" description="Helical" evidence="10">
    <location>
        <begin position="235"/>
        <end position="258"/>
    </location>
</feature>
<gene>
    <name evidence="13" type="primary">LOC129339178</name>
</gene>
<dbReference type="InterPro" id="IPR000276">
    <property type="entry name" value="GPCR_Rhodpsn"/>
</dbReference>
<feature type="non-terminal residue" evidence="13">
    <location>
        <position position="308"/>
    </location>
</feature>
<accession>A0AA97K6C7</accession>
<keyword evidence="2 10" id="KW-1003">Cell membrane</keyword>
<keyword evidence="12" id="KW-1185">Reference proteome</keyword>
<keyword evidence="8 9" id="KW-0807">Transducer</keyword>
<evidence type="ECO:0000256" key="6">
    <source>
        <dbReference type="ARBA" id="ARBA00022989"/>
    </source>
</evidence>
<proteinExistence type="inferred from homology"/>
<keyword evidence="9" id="KW-0297">G-protein coupled receptor</keyword>
<evidence type="ECO:0000313" key="12">
    <source>
        <dbReference type="Proteomes" id="UP001190640"/>
    </source>
</evidence>
<feature type="transmembrane region" description="Helical" evidence="10">
    <location>
        <begin position="270"/>
        <end position="289"/>
    </location>
</feature>
<dbReference type="GO" id="GO:0004984">
    <property type="term" value="F:olfactory receptor activity"/>
    <property type="evidence" value="ECO:0007669"/>
    <property type="project" value="InterPro"/>
</dbReference>
<dbReference type="PRINTS" id="PR00245">
    <property type="entry name" value="OLFACTORYR"/>
</dbReference>
<dbReference type="GO" id="GO:0005886">
    <property type="term" value="C:plasma membrane"/>
    <property type="evidence" value="ECO:0007669"/>
    <property type="project" value="UniProtKB-SubCell"/>
</dbReference>
<comment type="similarity">
    <text evidence="9">Belongs to the G-protein coupled receptor 1 family.</text>
</comment>
<keyword evidence="7 10" id="KW-0472">Membrane</keyword>
<dbReference type="PRINTS" id="PR00237">
    <property type="entry name" value="GPCRRHODOPSN"/>
</dbReference>
<dbReference type="FunFam" id="1.20.1070.10:FF:000001">
    <property type="entry name" value="Olfactory receptor"/>
    <property type="match status" value="1"/>
</dbReference>
<dbReference type="PROSITE" id="PS50262">
    <property type="entry name" value="G_PROTEIN_RECEP_F1_2"/>
    <property type="match status" value="1"/>
</dbReference>
<evidence type="ECO:0000256" key="9">
    <source>
        <dbReference type="RuleBase" id="RU000688"/>
    </source>
</evidence>